<keyword evidence="3" id="KW-1185">Reference proteome</keyword>
<evidence type="ECO:0000256" key="1">
    <source>
        <dbReference type="SAM" id="Phobius"/>
    </source>
</evidence>
<dbReference type="RefSeq" id="WP_201858485.1">
    <property type="nucleotide sequence ID" value="NZ_JAERRG010000062.1"/>
</dbReference>
<proteinExistence type="predicted"/>
<evidence type="ECO:0000313" key="2">
    <source>
        <dbReference type="EMBL" id="MBL1120728.1"/>
    </source>
</evidence>
<dbReference type="EMBL" id="JAERRG010000062">
    <property type="protein sequence ID" value="MBL1120728.1"/>
    <property type="molecule type" value="Genomic_DNA"/>
</dbReference>
<feature type="transmembrane region" description="Helical" evidence="1">
    <location>
        <begin position="12"/>
        <end position="30"/>
    </location>
</feature>
<gene>
    <name evidence="2" type="ORF">JK364_51990</name>
</gene>
<dbReference type="Proteomes" id="UP000621510">
    <property type="component" value="Unassembled WGS sequence"/>
</dbReference>
<keyword evidence="1" id="KW-0812">Transmembrane</keyword>
<evidence type="ECO:0000313" key="3">
    <source>
        <dbReference type="Proteomes" id="UP000621510"/>
    </source>
</evidence>
<reference evidence="2 3" key="1">
    <citation type="submission" date="2021-01" db="EMBL/GenBank/DDBJ databases">
        <title>WGS of actinomycetes isolated from Thailand.</title>
        <authorList>
            <person name="Thawai C."/>
        </authorList>
    </citation>
    <scope>NUCLEOTIDE SEQUENCE [LARGE SCALE GENOMIC DNA]</scope>
    <source>
        <strain evidence="2 3">CA3R110</strain>
    </source>
</reference>
<comment type="caution">
    <text evidence="2">The sequence shown here is derived from an EMBL/GenBank/DDBJ whole genome shotgun (WGS) entry which is preliminary data.</text>
</comment>
<protein>
    <submittedName>
        <fullName evidence="2">Uncharacterized protein</fullName>
    </submittedName>
</protein>
<sequence>MSAIDWGSVPTWFSAIGTTGALSTTIGIIVRDRRKDAREDAARVVVWFERPSANETDYDVDQTRIGLIHARNTADRPVFGLHVVVFPDDGDRLFMGSRPLARVLAQGEEEVFPVPFRTFGIASEPAPEPIAVGFQDVDGVWWLRDLETSILHRQRLRRGRVRAYLRKQGLFIRNFGWKAFDLRFRRRVTPKRPSWRR</sequence>
<name>A0ABS1Q7S2_9ACTN</name>
<organism evidence="2 3">
    <name type="scientific">Streptomyces endocoffeicus</name>
    <dbReference type="NCBI Taxonomy" id="2898945"/>
    <lineage>
        <taxon>Bacteria</taxon>
        <taxon>Bacillati</taxon>
        <taxon>Actinomycetota</taxon>
        <taxon>Actinomycetes</taxon>
        <taxon>Kitasatosporales</taxon>
        <taxon>Streptomycetaceae</taxon>
        <taxon>Streptomyces</taxon>
    </lineage>
</organism>
<accession>A0ABS1Q7S2</accession>
<keyword evidence="1" id="KW-0472">Membrane</keyword>
<keyword evidence="1" id="KW-1133">Transmembrane helix</keyword>